<keyword evidence="3 7" id="KW-0812">Transmembrane</keyword>
<sequence>MLLAPLFALWFVWQVPDGVSLSFTFMDQAIEPVEGGKLRRLFATIFALMTFVGGLYAFRHAKALELSAAFAYAGGALGVAFAGDLLTLFIFWEVMAIFSTIVVWCGGTEQSRAAGLRYALMHFLGGVILMVGIAGVAMQEGTIDVVAMRADSVATWLILIGVLINAAAPPVSAWLSDAYPEAT</sequence>
<evidence type="ECO:0000256" key="6">
    <source>
        <dbReference type="ARBA" id="ARBA00023136"/>
    </source>
</evidence>
<gene>
    <name evidence="9" type="ORF">ACFQEU_17555</name>
</gene>
<evidence type="ECO:0000256" key="7">
    <source>
        <dbReference type="SAM" id="Phobius"/>
    </source>
</evidence>
<comment type="subcellular location">
    <subcellularLocation>
        <location evidence="1">Cell membrane</location>
        <topology evidence="1">Multi-pass membrane protein</topology>
    </subcellularLocation>
</comment>
<feature type="transmembrane region" description="Helical" evidence="7">
    <location>
        <begin position="153"/>
        <end position="175"/>
    </location>
</feature>
<feature type="domain" description="NADH:quinone oxidoreductase/Mrp antiporter transmembrane" evidence="8">
    <location>
        <begin position="82"/>
        <end position="182"/>
    </location>
</feature>
<dbReference type="InterPro" id="IPR001750">
    <property type="entry name" value="ND/Mrp_TM"/>
</dbReference>
<dbReference type="GO" id="GO:0016491">
    <property type="term" value="F:oxidoreductase activity"/>
    <property type="evidence" value="ECO:0007669"/>
    <property type="project" value="UniProtKB-KW"/>
</dbReference>
<evidence type="ECO:0000313" key="9">
    <source>
        <dbReference type="EMBL" id="MFC6755257.1"/>
    </source>
</evidence>
<comment type="caution">
    <text evidence="9">The sequence shown here is derived from an EMBL/GenBank/DDBJ whole genome shotgun (WGS) entry which is preliminary data.</text>
</comment>
<protein>
    <submittedName>
        <fullName evidence="9">Proton-conducting transporter membrane subunit</fullName>
    </submittedName>
</protein>
<keyword evidence="4 7" id="KW-1133">Transmembrane helix</keyword>
<accession>A0ABD5SDR0</accession>
<evidence type="ECO:0000313" key="10">
    <source>
        <dbReference type="Proteomes" id="UP001596442"/>
    </source>
</evidence>
<keyword evidence="10" id="KW-1185">Reference proteome</keyword>
<feature type="transmembrane region" description="Helical" evidence="7">
    <location>
        <begin position="89"/>
        <end position="107"/>
    </location>
</feature>
<reference evidence="9 10" key="1">
    <citation type="journal article" date="2019" name="Int. J. Syst. Evol. Microbiol.">
        <title>The Global Catalogue of Microorganisms (GCM) 10K type strain sequencing project: providing services to taxonomists for standard genome sequencing and annotation.</title>
        <authorList>
            <consortium name="The Broad Institute Genomics Platform"/>
            <consortium name="The Broad Institute Genome Sequencing Center for Infectious Disease"/>
            <person name="Wu L."/>
            <person name="Ma J."/>
        </authorList>
    </citation>
    <scope>NUCLEOTIDE SEQUENCE [LARGE SCALE GENOMIC DNA]</scope>
    <source>
        <strain evidence="9 10">CGMCC 1.3239</strain>
    </source>
</reference>
<keyword evidence="6 7" id="KW-0472">Membrane</keyword>
<evidence type="ECO:0000256" key="2">
    <source>
        <dbReference type="ARBA" id="ARBA00022475"/>
    </source>
</evidence>
<name>A0ABD5SDR0_9EURY</name>
<proteinExistence type="predicted"/>
<feature type="non-terminal residue" evidence="9">
    <location>
        <position position="183"/>
    </location>
</feature>
<evidence type="ECO:0000256" key="1">
    <source>
        <dbReference type="ARBA" id="ARBA00004651"/>
    </source>
</evidence>
<dbReference type="GO" id="GO:0005886">
    <property type="term" value="C:plasma membrane"/>
    <property type="evidence" value="ECO:0007669"/>
    <property type="project" value="UniProtKB-SubCell"/>
</dbReference>
<organism evidence="9 10">
    <name type="scientific">Halorubrum tibetense</name>
    <dbReference type="NCBI Taxonomy" id="175631"/>
    <lineage>
        <taxon>Archaea</taxon>
        <taxon>Methanobacteriati</taxon>
        <taxon>Methanobacteriota</taxon>
        <taxon>Stenosarchaea group</taxon>
        <taxon>Halobacteria</taxon>
        <taxon>Halobacteriales</taxon>
        <taxon>Haloferacaceae</taxon>
        <taxon>Halorubrum</taxon>
    </lineage>
</organism>
<dbReference type="EMBL" id="JBHSWW010000652">
    <property type="protein sequence ID" value="MFC6755257.1"/>
    <property type="molecule type" value="Genomic_DNA"/>
</dbReference>
<evidence type="ECO:0000256" key="5">
    <source>
        <dbReference type="ARBA" id="ARBA00023002"/>
    </source>
</evidence>
<keyword evidence="5" id="KW-0560">Oxidoreductase</keyword>
<dbReference type="PANTHER" id="PTHR42682">
    <property type="entry name" value="HYDROGENASE-4 COMPONENT F"/>
    <property type="match status" value="1"/>
</dbReference>
<dbReference type="Proteomes" id="UP001596442">
    <property type="component" value="Unassembled WGS sequence"/>
</dbReference>
<feature type="transmembrane region" description="Helical" evidence="7">
    <location>
        <begin position="63"/>
        <end position="83"/>
    </location>
</feature>
<evidence type="ECO:0000256" key="3">
    <source>
        <dbReference type="ARBA" id="ARBA00022692"/>
    </source>
</evidence>
<evidence type="ECO:0000256" key="4">
    <source>
        <dbReference type="ARBA" id="ARBA00022989"/>
    </source>
</evidence>
<dbReference type="PANTHER" id="PTHR42682:SF4">
    <property type="entry name" value="NADH-UBIQUINONE_PLASTOQUINONE"/>
    <property type="match status" value="1"/>
</dbReference>
<dbReference type="Pfam" id="PF00361">
    <property type="entry name" value="Proton_antipo_M"/>
    <property type="match status" value="1"/>
</dbReference>
<dbReference type="InterPro" id="IPR052175">
    <property type="entry name" value="ComplexI-like_HydComp"/>
</dbReference>
<feature type="transmembrane region" description="Helical" evidence="7">
    <location>
        <begin position="38"/>
        <end position="58"/>
    </location>
</feature>
<evidence type="ECO:0000259" key="8">
    <source>
        <dbReference type="Pfam" id="PF00361"/>
    </source>
</evidence>
<keyword evidence="2" id="KW-1003">Cell membrane</keyword>
<dbReference type="RefSeq" id="WP_379784240.1">
    <property type="nucleotide sequence ID" value="NZ_JBHSWW010000652.1"/>
</dbReference>
<dbReference type="AlphaFoldDB" id="A0ABD5SDR0"/>
<feature type="transmembrane region" description="Helical" evidence="7">
    <location>
        <begin position="119"/>
        <end position="138"/>
    </location>
</feature>